<sequence length="364" mass="38152">MYLQGRALVMLISVGSALSAVLPARATESLYVTGPLSAPGGLRLRRTAIPTRAIMYSGYFGAPRGYNYNPPFHARNYEPQGAMTAFAAGNSVSTRSYYGNEYQPTNVQPNCGTCLPNGQDIVQGQPDDIDVTPPSVDVVTQPELPVTILSDPVVPEVPADVPEENPESLPFSPSEVPFSPAIPQVPEVQDTPDAPEEDDISKHSQNGNGPANGNGNKHSNGNGNGHANGNGGTKSAKTPKAPPKKPDDEDEYDEDDEQVFLPGKGRGPGKHYNSYFPIYFGLPGYGSRGQGEGGPLNPGVATAIANSYSNGRGAVATSHATAYGGPNFGNGSKKGAAIAQRLERAPPNKVKRVPFPAGPPLPLP</sequence>
<dbReference type="Proteomes" id="UP001159363">
    <property type="component" value="Chromosome X"/>
</dbReference>
<feature type="compositionally biased region" description="Low complexity" evidence="1">
    <location>
        <begin position="206"/>
        <end position="221"/>
    </location>
</feature>
<name>A0ABQ9HKR8_9NEOP</name>
<protein>
    <submittedName>
        <fullName evidence="3">Uncharacterized protein</fullName>
    </submittedName>
</protein>
<dbReference type="EMBL" id="JARBHB010000004">
    <property type="protein sequence ID" value="KAJ8884927.1"/>
    <property type="molecule type" value="Genomic_DNA"/>
</dbReference>
<reference evidence="3 4" key="1">
    <citation type="submission" date="2023-02" db="EMBL/GenBank/DDBJ databases">
        <title>LHISI_Scaffold_Assembly.</title>
        <authorList>
            <person name="Stuart O.P."/>
            <person name="Cleave R."/>
            <person name="Magrath M.J.L."/>
            <person name="Mikheyev A.S."/>
        </authorList>
    </citation>
    <scope>NUCLEOTIDE SEQUENCE [LARGE SCALE GENOMIC DNA]</scope>
    <source>
        <strain evidence="3">Daus_M_001</strain>
        <tissue evidence="3">Leg muscle</tissue>
    </source>
</reference>
<feature type="compositionally biased region" description="Gly residues" evidence="1">
    <location>
        <begin position="222"/>
        <end position="232"/>
    </location>
</feature>
<proteinExistence type="predicted"/>
<accession>A0ABQ9HKR8</accession>
<feature type="region of interest" description="Disordered" evidence="1">
    <location>
        <begin position="343"/>
        <end position="364"/>
    </location>
</feature>
<feature type="chain" id="PRO_5045436775" evidence="2">
    <location>
        <begin position="20"/>
        <end position="364"/>
    </location>
</feature>
<comment type="caution">
    <text evidence="3">The sequence shown here is derived from an EMBL/GenBank/DDBJ whole genome shotgun (WGS) entry which is preliminary data.</text>
</comment>
<evidence type="ECO:0000313" key="3">
    <source>
        <dbReference type="EMBL" id="KAJ8884927.1"/>
    </source>
</evidence>
<evidence type="ECO:0000256" key="1">
    <source>
        <dbReference type="SAM" id="MobiDB-lite"/>
    </source>
</evidence>
<feature type="compositionally biased region" description="Acidic residues" evidence="1">
    <location>
        <begin position="248"/>
        <end position="258"/>
    </location>
</feature>
<evidence type="ECO:0000313" key="4">
    <source>
        <dbReference type="Proteomes" id="UP001159363"/>
    </source>
</evidence>
<keyword evidence="4" id="KW-1185">Reference proteome</keyword>
<feature type="region of interest" description="Disordered" evidence="1">
    <location>
        <begin position="156"/>
        <end position="271"/>
    </location>
</feature>
<keyword evidence="2" id="KW-0732">Signal</keyword>
<feature type="signal peptide" evidence="2">
    <location>
        <begin position="1"/>
        <end position="19"/>
    </location>
</feature>
<gene>
    <name evidence="3" type="ORF">PR048_011123</name>
</gene>
<evidence type="ECO:0000256" key="2">
    <source>
        <dbReference type="SAM" id="SignalP"/>
    </source>
</evidence>
<organism evidence="3 4">
    <name type="scientific">Dryococelus australis</name>
    <dbReference type="NCBI Taxonomy" id="614101"/>
    <lineage>
        <taxon>Eukaryota</taxon>
        <taxon>Metazoa</taxon>
        <taxon>Ecdysozoa</taxon>
        <taxon>Arthropoda</taxon>
        <taxon>Hexapoda</taxon>
        <taxon>Insecta</taxon>
        <taxon>Pterygota</taxon>
        <taxon>Neoptera</taxon>
        <taxon>Polyneoptera</taxon>
        <taxon>Phasmatodea</taxon>
        <taxon>Verophasmatodea</taxon>
        <taxon>Anareolatae</taxon>
        <taxon>Phasmatidae</taxon>
        <taxon>Eurycanthinae</taxon>
        <taxon>Dryococelus</taxon>
    </lineage>
</organism>